<feature type="compositionally biased region" description="Basic residues" evidence="1">
    <location>
        <begin position="1"/>
        <end position="10"/>
    </location>
</feature>
<evidence type="ECO:0000313" key="2">
    <source>
        <dbReference type="EMBL" id="CAF4654943.1"/>
    </source>
</evidence>
<accession>A0A8S3D3V3</accession>
<sequence>PPKTPRTSRHNRIEDQTSIQSTLMDTSNNQVIIDSPRLLRSVTKKLQLQASGNT</sequence>
<dbReference type="Proteomes" id="UP000676336">
    <property type="component" value="Unassembled WGS sequence"/>
</dbReference>
<reference evidence="3" key="1">
    <citation type="submission" date="2021-02" db="EMBL/GenBank/DDBJ databases">
        <authorList>
            <person name="Nowell W R."/>
        </authorList>
    </citation>
    <scope>NUCLEOTIDE SEQUENCE</scope>
</reference>
<evidence type="ECO:0000256" key="1">
    <source>
        <dbReference type="SAM" id="MobiDB-lite"/>
    </source>
</evidence>
<feature type="non-terminal residue" evidence="3">
    <location>
        <position position="1"/>
    </location>
</feature>
<proteinExistence type="predicted"/>
<dbReference type="AlphaFoldDB" id="A0A8S3D3V3"/>
<organism evidence="3 4">
    <name type="scientific">Rotaria magnacalcarata</name>
    <dbReference type="NCBI Taxonomy" id="392030"/>
    <lineage>
        <taxon>Eukaryota</taxon>
        <taxon>Metazoa</taxon>
        <taxon>Spiralia</taxon>
        <taxon>Gnathifera</taxon>
        <taxon>Rotifera</taxon>
        <taxon>Eurotatoria</taxon>
        <taxon>Bdelloidea</taxon>
        <taxon>Philodinida</taxon>
        <taxon>Philodinidae</taxon>
        <taxon>Rotaria</taxon>
    </lineage>
</organism>
<evidence type="ECO:0000313" key="3">
    <source>
        <dbReference type="EMBL" id="CAF4976187.1"/>
    </source>
</evidence>
<comment type="caution">
    <text evidence="3">The sequence shown here is derived from an EMBL/GenBank/DDBJ whole genome shotgun (WGS) entry which is preliminary data.</text>
</comment>
<dbReference type="Proteomes" id="UP000681720">
    <property type="component" value="Unassembled WGS sequence"/>
</dbReference>
<gene>
    <name evidence="2" type="ORF">GIL414_LOCUS41224</name>
    <name evidence="3" type="ORF">SMN809_LOCUS55457</name>
</gene>
<feature type="region of interest" description="Disordered" evidence="1">
    <location>
        <begin position="1"/>
        <end position="23"/>
    </location>
</feature>
<name>A0A8S3D3V3_9BILA</name>
<evidence type="ECO:0000313" key="4">
    <source>
        <dbReference type="Proteomes" id="UP000676336"/>
    </source>
</evidence>
<dbReference type="EMBL" id="CAJOBI010195899">
    <property type="protein sequence ID" value="CAF4976187.1"/>
    <property type="molecule type" value="Genomic_DNA"/>
</dbReference>
<dbReference type="EMBL" id="CAJOBJ010116254">
    <property type="protein sequence ID" value="CAF4654943.1"/>
    <property type="molecule type" value="Genomic_DNA"/>
</dbReference>
<protein>
    <submittedName>
        <fullName evidence="3">Uncharacterized protein</fullName>
    </submittedName>
</protein>